<dbReference type="AlphaFoldDB" id="A0A8H2ZRI1"/>
<evidence type="ECO:0000313" key="1">
    <source>
        <dbReference type="EMBL" id="CAD6448908.1"/>
    </source>
</evidence>
<dbReference type="Proteomes" id="UP000624404">
    <property type="component" value="Unassembled WGS sequence"/>
</dbReference>
<keyword evidence="2" id="KW-1185">Reference proteome</keyword>
<gene>
    <name evidence="1" type="ORF">SCLTRI_LOCUS8702</name>
</gene>
<evidence type="ECO:0000313" key="2">
    <source>
        <dbReference type="Proteomes" id="UP000624404"/>
    </source>
</evidence>
<accession>A0A8H2ZRI1</accession>
<organism evidence="1 2">
    <name type="scientific">Sclerotinia trifoliorum</name>
    <dbReference type="NCBI Taxonomy" id="28548"/>
    <lineage>
        <taxon>Eukaryota</taxon>
        <taxon>Fungi</taxon>
        <taxon>Dikarya</taxon>
        <taxon>Ascomycota</taxon>
        <taxon>Pezizomycotina</taxon>
        <taxon>Leotiomycetes</taxon>
        <taxon>Helotiales</taxon>
        <taxon>Sclerotiniaceae</taxon>
        <taxon>Sclerotinia</taxon>
    </lineage>
</organism>
<protein>
    <submittedName>
        <fullName evidence="1">Baa500c6-e363-4abb-adb8-cc171d8f6ea1-CDS</fullName>
    </submittedName>
</protein>
<comment type="caution">
    <text evidence="1">The sequence shown here is derived from an EMBL/GenBank/DDBJ whole genome shotgun (WGS) entry which is preliminary data.</text>
</comment>
<dbReference type="OrthoDB" id="3565252at2759"/>
<dbReference type="EMBL" id="CAJHIA010000033">
    <property type="protein sequence ID" value="CAD6448908.1"/>
    <property type="molecule type" value="Genomic_DNA"/>
</dbReference>
<reference evidence="1" key="1">
    <citation type="submission" date="2020-10" db="EMBL/GenBank/DDBJ databases">
        <authorList>
            <person name="Kusch S."/>
        </authorList>
    </citation>
    <scope>NUCLEOTIDE SEQUENCE</scope>
    <source>
        <strain evidence="1">SwB9</strain>
    </source>
</reference>
<sequence>MATMGILQTVEEDSLGSSLSYNPQKKEMSRIVEEVDRGLYGLRSQEIIATNQSRDVVLSINSVSTFSTKKGIFPVQDQQFSKLYNKKFQRPLVAFLLSSIPDEYQWTMNVVRLGFKDIPSSNPIPIVIHLLIETPGFFNGNEVAAVEILNGMERNPHSDIRTETLVKTLPVDSDHYIVIPHTLAPRSAIKNPSQQDHLLDLFPTKTKSMVLLVDMYSFQNQIFQTRHHTNTMKMRDWRSVFLHLWIMKLQNRITKQY</sequence>
<name>A0A8H2ZRI1_9HELO</name>
<proteinExistence type="predicted"/>